<dbReference type="EMBL" id="REFH01000008">
    <property type="protein sequence ID" value="RMA76913.1"/>
    <property type="molecule type" value="Genomic_DNA"/>
</dbReference>
<evidence type="ECO:0000313" key="3">
    <source>
        <dbReference type="Proteomes" id="UP000280368"/>
    </source>
</evidence>
<dbReference type="OrthoDB" id="1144727at2"/>
<proteinExistence type="predicted"/>
<comment type="caution">
    <text evidence="2">The sequence shown here is derived from an EMBL/GenBank/DDBJ whole genome shotgun (WGS) entry which is preliminary data.</text>
</comment>
<keyword evidence="1" id="KW-0472">Membrane</keyword>
<organism evidence="2 3">
    <name type="scientific">Flavobacterium weaverense</name>
    <dbReference type="NCBI Taxonomy" id="271156"/>
    <lineage>
        <taxon>Bacteria</taxon>
        <taxon>Pseudomonadati</taxon>
        <taxon>Bacteroidota</taxon>
        <taxon>Flavobacteriia</taxon>
        <taxon>Flavobacteriales</taxon>
        <taxon>Flavobacteriaceae</taxon>
        <taxon>Flavobacterium</taxon>
    </lineage>
</organism>
<accession>A0A3L9ZW29</accession>
<dbReference type="Proteomes" id="UP000280368">
    <property type="component" value="Unassembled WGS sequence"/>
</dbReference>
<gene>
    <name evidence="2" type="ORF">BC961_0891</name>
</gene>
<protein>
    <submittedName>
        <fullName evidence="2">Uncharacterized protein</fullName>
    </submittedName>
</protein>
<evidence type="ECO:0000313" key="2">
    <source>
        <dbReference type="EMBL" id="RMA76913.1"/>
    </source>
</evidence>
<keyword evidence="1" id="KW-1133">Transmembrane helix</keyword>
<evidence type="ECO:0000256" key="1">
    <source>
        <dbReference type="SAM" id="Phobius"/>
    </source>
</evidence>
<dbReference type="RefSeq" id="WP_121924623.1">
    <property type="nucleotide sequence ID" value="NZ_CBCSGA010000006.1"/>
</dbReference>
<reference evidence="2 3" key="1">
    <citation type="submission" date="2018-10" db="EMBL/GenBank/DDBJ databases">
        <title>Genomic Encyclopedia of Archaeal and Bacterial Type Strains, Phase II (KMG-II): from individual species to whole genera.</title>
        <authorList>
            <person name="Goeker M."/>
        </authorList>
    </citation>
    <scope>NUCLEOTIDE SEQUENCE [LARGE SCALE GENOMIC DNA]</scope>
    <source>
        <strain evidence="2 3">DSM 19727</strain>
    </source>
</reference>
<keyword evidence="1" id="KW-0812">Transmembrane</keyword>
<feature type="transmembrane region" description="Helical" evidence="1">
    <location>
        <begin position="80"/>
        <end position="104"/>
    </location>
</feature>
<keyword evidence="3" id="KW-1185">Reference proteome</keyword>
<sequence>MSKSYIKCPKCYTVNLNNEYCSNCGELLDLVLKRRLETEKNIQFKIDEQEKTKKPPNKFEIFFNKGLEHSNLLIRYFFQAIYSIWLFFAVVIGGIIAAVTAAAAG</sequence>
<name>A0A3L9ZW29_9FLAO</name>
<dbReference type="AlphaFoldDB" id="A0A3L9ZW29"/>